<gene>
    <name evidence="1" type="ORF">DRH29_01755</name>
</gene>
<reference evidence="1 2" key="1">
    <citation type="submission" date="2018-06" db="EMBL/GenBank/DDBJ databases">
        <title>Extensive metabolic versatility and redundancy in microbially diverse, dynamic hydrothermal sediments.</title>
        <authorList>
            <person name="Dombrowski N."/>
            <person name="Teske A."/>
            <person name="Baker B.J."/>
        </authorList>
    </citation>
    <scope>NUCLEOTIDE SEQUENCE [LARGE SCALE GENOMIC DNA]</scope>
    <source>
        <strain evidence="1">B79_G16</strain>
    </source>
</reference>
<proteinExistence type="predicted"/>
<evidence type="ECO:0000313" key="2">
    <source>
        <dbReference type="Proteomes" id="UP000281261"/>
    </source>
</evidence>
<protein>
    <recommendedName>
        <fullName evidence="3">PepSY domain-containing protein</fullName>
    </recommendedName>
</protein>
<organism evidence="1 2">
    <name type="scientific">candidate division Kazan bacterium</name>
    <dbReference type="NCBI Taxonomy" id="2202143"/>
    <lineage>
        <taxon>Bacteria</taxon>
        <taxon>Bacteria division Kazan-3B-28</taxon>
    </lineage>
</organism>
<dbReference type="AlphaFoldDB" id="A0A420ZCZ4"/>
<sequence length="254" mass="27977">MREDITISHGLRKSSIWLAFVSLLVFIVLAAPRCSSSEPEPTSSDNVVSNDNNFLSDNPIGNIDLPGSSLPESTPGNQYDSGLNNSAAMYALLQDEKNTAIASIRALQEDVILALVSLKFVNGLSDSNLVTNYYIYLSASNPDYYYLVNMPRNSASLKRFLMPKEDLALPFNLLEVQDQYWKLSYADALQEVEKRGGLTFRANHPDAFEVSAILAKPANQFTNWFITYRATDGTGEVFKATVDAVNGETTIVGN</sequence>
<dbReference type="EMBL" id="QMNG01000004">
    <property type="protein sequence ID" value="RLC37436.1"/>
    <property type="molecule type" value="Genomic_DNA"/>
</dbReference>
<accession>A0A420ZCZ4</accession>
<evidence type="ECO:0000313" key="1">
    <source>
        <dbReference type="EMBL" id="RLC37436.1"/>
    </source>
</evidence>
<evidence type="ECO:0008006" key="3">
    <source>
        <dbReference type="Google" id="ProtNLM"/>
    </source>
</evidence>
<dbReference type="Proteomes" id="UP000281261">
    <property type="component" value="Unassembled WGS sequence"/>
</dbReference>
<name>A0A420ZCZ4_UNCK3</name>
<comment type="caution">
    <text evidence="1">The sequence shown here is derived from an EMBL/GenBank/DDBJ whole genome shotgun (WGS) entry which is preliminary data.</text>
</comment>